<dbReference type="STRING" id="377629.TERTU_3832"/>
<proteinExistence type="inferred from homology"/>
<feature type="transmembrane region" description="Helical" evidence="9">
    <location>
        <begin position="6"/>
        <end position="28"/>
    </location>
</feature>
<dbReference type="PANTHER" id="PTHR37484:SF1">
    <property type="entry name" value="ROD SHAPE-DETERMINING PROTEIN MRED"/>
    <property type="match status" value="1"/>
</dbReference>
<comment type="subcellular location">
    <subcellularLocation>
        <location evidence="8">Cell inner membrane</location>
    </subcellularLocation>
    <subcellularLocation>
        <location evidence="1">Cell membrane</location>
        <topology evidence="1">Multi-pass membrane protein</topology>
    </subcellularLocation>
</comment>
<dbReference type="GO" id="GO:0005886">
    <property type="term" value="C:plasma membrane"/>
    <property type="evidence" value="ECO:0007669"/>
    <property type="project" value="UniProtKB-SubCell"/>
</dbReference>
<sequence length="163" mass="18726">MATPKQRNYALFLGLSIAFGLVFAVLPLTQDFSYLRPELLCLLVIFWVMNSPEQLGMTFGFLVGLLQDVVELGVWGGHAMALTIIAYICLMSYQRIRSYSVWHQSLWVFILVGVHQVVVNWVQGIAGYRTPAHYLVLPTLMTALCWPLVVFFFLRIRHLYRTQ</sequence>
<evidence type="ECO:0000313" key="10">
    <source>
        <dbReference type="EMBL" id="ACR12378.1"/>
    </source>
</evidence>
<evidence type="ECO:0000256" key="9">
    <source>
        <dbReference type="SAM" id="Phobius"/>
    </source>
</evidence>
<feature type="transmembrane region" description="Helical" evidence="9">
    <location>
        <begin position="105"/>
        <end position="126"/>
    </location>
</feature>
<reference evidence="10 11" key="1">
    <citation type="journal article" date="2009" name="PLoS ONE">
        <title>The complete genome of Teredinibacter turnerae T7901: an intracellular endosymbiont of marine wood-boring bivalves (shipworms).</title>
        <authorList>
            <person name="Yang J.C."/>
            <person name="Madupu R."/>
            <person name="Durkin A.S."/>
            <person name="Ekborg N.A."/>
            <person name="Pedamallu C.S."/>
            <person name="Hostetler J.B."/>
            <person name="Radune D."/>
            <person name="Toms B.S."/>
            <person name="Henrissat B."/>
            <person name="Coutinho P.M."/>
            <person name="Schwarz S."/>
            <person name="Field L."/>
            <person name="Trindade-Silva A.E."/>
            <person name="Soares C.A.G."/>
            <person name="Elshahawi S."/>
            <person name="Hanora A."/>
            <person name="Schmidt E.W."/>
            <person name="Haygood M.G."/>
            <person name="Posfai J."/>
            <person name="Benner J."/>
            <person name="Madinger C."/>
            <person name="Nove J."/>
            <person name="Anton B."/>
            <person name="Chaudhary K."/>
            <person name="Foster J."/>
            <person name="Holman A."/>
            <person name="Kumar S."/>
            <person name="Lessard P.A."/>
            <person name="Luyten Y.A."/>
            <person name="Slatko B."/>
            <person name="Wood N."/>
            <person name="Wu B."/>
            <person name="Teplitski M."/>
            <person name="Mougous J.D."/>
            <person name="Ward N."/>
            <person name="Eisen J.A."/>
            <person name="Badger J.H."/>
            <person name="Distel D.L."/>
        </authorList>
    </citation>
    <scope>NUCLEOTIDE SEQUENCE [LARGE SCALE GENOMIC DNA]</scope>
    <source>
        <strain evidence="11">ATCC 39867 / T7901</strain>
    </source>
</reference>
<dbReference type="NCBIfam" id="TIGR03426">
    <property type="entry name" value="shape_MreD"/>
    <property type="match status" value="1"/>
</dbReference>
<keyword evidence="4 9" id="KW-0812">Transmembrane</keyword>
<organism evidence="10 11">
    <name type="scientific">Teredinibacter turnerae (strain ATCC 39867 / T7901)</name>
    <dbReference type="NCBI Taxonomy" id="377629"/>
    <lineage>
        <taxon>Bacteria</taxon>
        <taxon>Pseudomonadati</taxon>
        <taxon>Pseudomonadota</taxon>
        <taxon>Gammaproteobacteria</taxon>
        <taxon>Cellvibrionales</taxon>
        <taxon>Cellvibrionaceae</taxon>
        <taxon>Teredinibacter</taxon>
    </lineage>
</organism>
<evidence type="ECO:0000256" key="6">
    <source>
        <dbReference type="ARBA" id="ARBA00022989"/>
    </source>
</evidence>
<keyword evidence="5 8" id="KW-0133">Cell shape</keyword>
<evidence type="ECO:0000256" key="8">
    <source>
        <dbReference type="PIRNR" id="PIRNR018472"/>
    </source>
</evidence>
<keyword evidence="3 8" id="KW-1003">Cell membrane</keyword>
<evidence type="ECO:0000256" key="2">
    <source>
        <dbReference type="ARBA" id="ARBA00007776"/>
    </source>
</evidence>
<feature type="transmembrane region" description="Helical" evidence="9">
    <location>
        <begin position="132"/>
        <end position="154"/>
    </location>
</feature>
<evidence type="ECO:0000256" key="3">
    <source>
        <dbReference type="ARBA" id="ARBA00022475"/>
    </source>
</evidence>
<comment type="similarity">
    <text evidence="2 8">Belongs to the MreD family.</text>
</comment>
<dbReference type="RefSeq" id="WP_015818490.1">
    <property type="nucleotide sequence ID" value="NC_012997.1"/>
</dbReference>
<evidence type="ECO:0000256" key="5">
    <source>
        <dbReference type="ARBA" id="ARBA00022960"/>
    </source>
</evidence>
<dbReference type="AlphaFoldDB" id="C5BSY4"/>
<evidence type="ECO:0000256" key="4">
    <source>
        <dbReference type="ARBA" id="ARBA00022692"/>
    </source>
</evidence>
<evidence type="ECO:0000256" key="1">
    <source>
        <dbReference type="ARBA" id="ARBA00004651"/>
    </source>
</evidence>
<evidence type="ECO:0000256" key="7">
    <source>
        <dbReference type="ARBA" id="ARBA00023136"/>
    </source>
</evidence>
<protein>
    <recommendedName>
        <fullName evidence="8">Rod shape-determining protein MreD</fullName>
    </recommendedName>
</protein>
<keyword evidence="8" id="KW-0997">Cell inner membrane</keyword>
<dbReference type="InterPro" id="IPR026034">
    <property type="entry name" value="MreD_proteobac"/>
</dbReference>
<dbReference type="EMBL" id="CP001614">
    <property type="protein sequence ID" value="ACR12378.1"/>
    <property type="molecule type" value="Genomic_DNA"/>
</dbReference>
<feature type="transmembrane region" description="Helical" evidence="9">
    <location>
        <begin position="72"/>
        <end position="93"/>
    </location>
</feature>
<comment type="function">
    <text evidence="8">Involved in formation of the rod shape of the cell. May also contribute to regulation of formation of penicillin-binding proteins.</text>
</comment>
<keyword evidence="7 8" id="KW-0472">Membrane</keyword>
<gene>
    <name evidence="10" type="primary">mreD</name>
    <name evidence="10" type="ordered locus">TERTU_3832</name>
</gene>
<dbReference type="OrthoDB" id="6647425at2"/>
<dbReference type="InterPro" id="IPR007227">
    <property type="entry name" value="Cell_shape_determining_MreD"/>
</dbReference>
<dbReference type="KEGG" id="ttu:TERTU_3832"/>
<evidence type="ECO:0000313" key="11">
    <source>
        <dbReference type="Proteomes" id="UP000009080"/>
    </source>
</evidence>
<dbReference type="Pfam" id="PF04093">
    <property type="entry name" value="MreD"/>
    <property type="match status" value="1"/>
</dbReference>
<dbReference type="PIRSF" id="PIRSF018472">
    <property type="entry name" value="MreD_proteobac"/>
    <property type="match status" value="1"/>
</dbReference>
<keyword evidence="6 9" id="KW-1133">Transmembrane helix</keyword>
<name>C5BSY4_TERTT</name>
<dbReference type="GO" id="GO:0008360">
    <property type="term" value="P:regulation of cell shape"/>
    <property type="evidence" value="ECO:0007669"/>
    <property type="project" value="UniProtKB-UniRule"/>
</dbReference>
<dbReference type="Proteomes" id="UP000009080">
    <property type="component" value="Chromosome"/>
</dbReference>
<dbReference type="HOGENOM" id="CLU_119315_0_0_6"/>
<keyword evidence="11" id="KW-1185">Reference proteome</keyword>
<dbReference type="eggNOG" id="COG2891">
    <property type="taxonomic scope" value="Bacteria"/>
</dbReference>
<accession>C5BSY4</accession>
<dbReference type="PANTHER" id="PTHR37484">
    <property type="entry name" value="ROD SHAPE-DETERMINING PROTEIN MRED"/>
    <property type="match status" value="1"/>
</dbReference>